<reference evidence="2" key="1">
    <citation type="journal article" date="2019" name="Int. J. Syst. Evol. Microbiol.">
        <title>The Global Catalogue of Microorganisms (GCM) 10K type strain sequencing project: providing services to taxonomists for standard genome sequencing and annotation.</title>
        <authorList>
            <consortium name="The Broad Institute Genomics Platform"/>
            <consortium name="The Broad Institute Genome Sequencing Center for Infectious Disease"/>
            <person name="Wu L."/>
            <person name="Ma J."/>
        </authorList>
    </citation>
    <scope>NUCLEOTIDE SEQUENCE [LARGE SCALE GENOMIC DNA]</scope>
    <source>
        <strain evidence="2">JCM 6923</strain>
    </source>
</reference>
<dbReference type="EMBL" id="BAAATL010000029">
    <property type="protein sequence ID" value="GAA2500158.1"/>
    <property type="molecule type" value="Genomic_DNA"/>
</dbReference>
<dbReference type="RefSeq" id="WP_346078010.1">
    <property type="nucleotide sequence ID" value="NZ_BAAATL010000029.1"/>
</dbReference>
<sequence length="110" mass="12386">MTRCKHSHRVPLDLVQEAWEKSTTEHVDMAVQCQLSSHDDGEHYGLFSDTGEYGTATWLRWRERTEAELIALPDCPLVATGPDGEACCLFDGHAEHHTWETALEEVSCSD</sequence>
<proteinExistence type="predicted"/>
<evidence type="ECO:0000313" key="1">
    <source>
        <dbReference type="EMBL" id="GAA2500158.1"/>
    </source>
</evidence>
<accession>A0ABP5ZK46</accession>
<name>A0ABP5ZK46_9ACTN</name>
<keyword evidence="2" id="KW-1185">Reference proteome</keyword>
<organism evidence="1 2">
    <name type="scientific">Streptomyces graminearus</name>
    <dbReference type="NCBI Taxonomy" id="284030"/>
    <lineage>
        <taxon>Bacteria</taxon>
        <taxon>Bacillati</taxon>
        <taxon>Actinomycetota</taxon>
        <taxon>Actinomycetes</taxon>
        <taxon>Kitasatosporales</taxon>
        <taxon>Streptomycetaceae</taxon>
        <taxon>Streptomyces</taxon>
    </lineage>
</organism>
<dbReference type="Proteomes" id="UP001501721">
    <property type="component" value="Unassembled WGS sequence"/>
</dbReference>
<protein>
    <submittedName>
        <fullName evidence="1">Uncharacterized protein</fullName>
    </submittedName>
</protein>
<evidence type="ECO:0000313" key="2">
    <source>
        <dbReference type="Proteomes" id="UP001501721"/>
    </source>
</evidence>
<gene>
    <name evidence="1" type="ORF">GCM10010422_56380</name>
</gene>
<comment type="caution">
    <text evidence="1">The sequence shown here is derived from an EMBL/GenBank/DDBJ whole genome shotgun (WGS) entry which is preliminary data.</text>
</comment>